<organism evidence="7 8">
    <name type="scientific">Candidatus Pantoea varia</name>
    <dbReference type="NCBI Taxonomy" id="1881036"/>
    <lineage>
        <taxon>Bacteria</taxon>
        <taxon>Pseudomonadati</taxon>
        <taxon>Pseudomonadota</taxon>
        <taxon>Gammaproteobacteria</taxon>
        <taxon>Enterobacterales</taxon>
        <taxon>Erwiniaceae</taxon>
        <taxon>Pantoea</taxon>
    </lineage>
</organism>
<dbReference type="GO" id="GO:1900378">
    <property type="term" value="P:positive regulation of secondary metabolite biosynthetic process"/>
    <property type="evidence" value="ECO:0007669"/>
    <property type="project" value="TreeGrafter"/>
</dbReference>
<evidence type="ECO:0000313" key="7">
    <source>
        <dbReference type="EMBL" id="SFN32277.1"/>
    </source>
</evidence>
<evidence type="ECO:0000256" key="3">
    <source>
        <dbReference type="ARBA" id="ARBA00022833"/>
    </source>
</evidence>
<name>A0A1I4Y2J0_9GAMM</name>
<dbReference type="Pfam" id="PF01258">
    <property type="entry name" value="zf-dskA_traR"/>
    <property type="match status" value="1"/>
</dbReference>
<dbReference type="GO" id="GO:0008270">
    <property type="term" value="F:zinc ion binding"/>
    <property type="evidence" value="ECO:0007669"/>
    <property type="project" value="UniProtKB-KW"/>
</dbReference>
<accession>A0A1I4Y2J0</accession>
<feature type="region of interest" description="Disordered" evidence="5">
    <location>
        <begin position="68"/>
        <end position="88"/>
    </location>
</feature>
<protein>
    <submittedName>
        <fullName evidence="7">Transcriptional regulator, TraR/DksA family</fullName>
    </submittedName>
</protein>
<evidence type="ECO:0000259" key="6">
    <source>
        <dbReference type="Pfam" id="PF01258"/>
    </source>
</evidence>
<evidence type="ECO:0000313" key="8">
    <source>
        <dbReference type="Proteomes" id="UP000198968"/>
    </source>
</evidence>
<feature type="region of interest" description="Disordered" evidence="5">
    <location>
        <begin position="1"/>
        <end position="20"/>
    </location>
</feature>
<dbReference type="Gene3D" id="1.20.120.910">
    <property type="entry name" value="DksA, coiled-coil domain"/>
    <property type="match status" value="1"/>
</dbReference>
<dbReference type="OrthoDB" id="962301at2"/>
<dbReference type="PANTHER" id="PTHR38777">
    <property type="entry name" value="FELS-2 PROPHAGE PROTEIN"/>
    <property type="match status" value="1"/>
</dbReference>
<dbReference type="AlphaFoldDB" id="A0A1I4Y2J0"/>
<sequence length="88" mass="9713">MASGWAAEGAVQEQIDSTVNDGIERVRQSIGQGESATECELCGEPIPEARRQALKGVHYCVTCQEKIDKQQQTSSLYNRRGSKDSQLR</sequence>
<evidence type="ECO:0000256" key="2">
    <source>
        <dbReference type="ARBA" id="ARBA00022771"/>
    </source>
</evidence>
<keyword evidence="2" id="KW-0863">Zinc-finger</keyword>
<feature type="zinc finger region" description="dksA C4-type" evidence="4">
    <location>
        <begin position="39"/>
        <end position="63"/>
    </location>
</feature>
<dbReference type="SUPFAM" id="SSF57716">
    <property type="entry name" value="Glucocorticoid receptor-like (DNA-binding domain)"/>
    <property type="match status" value="1"/>
</dbReference>
<dbReference type="RefSeq" id="WP_090960858.1">
    <property type="nucleotide sequence ID" value="NZ_FOVG01000001.1"/>
</dbReference>
<evidence type="ECO:0000256" key="5">
    <source>
        <dbReference type="SAM" id="MobiDB-lite"/>
    </source>
</evidence>
<dbReference type="PANTHER" id="PTHR38777:SF1">
    <property type="entry name" value="DNAK SUPPRESSOR PROTEIN"/>
    <property type="match status" value="1"/>
</dbReference>
<keyword evidence="3" id="KW-0862">Zinc</keyword>
<keyword evidence="8" id="KW-1185">Reference proteome</keyword>
<dbReference type="Proteomes" id="UP000198968">
    <property type="component" value="Unassembled WGS sequence"/>
</dbReference>
<reference evidence="8" key="1">
    <citation type="submission" date="2016-10" db="EMBL/GenBank/DDBJ databases">
        <authorList>
            <person name="Varghese N."/>
            <person name="Submissions S."/>
        </authorList>
    </citation>
    <scope>NUCLEOTIDE SEQUENCE [LARGE SCALE GENOMIC DNA]</scope>
    <source>
        <strain evidence="8">OV426</strain>
    </source>
</reference>
<proteinExistence type="predicted"/>
<gene>
    <name evidence="7" type="ORF">SAMN05428971_1015</name>
</gene>
<dbReference type="EMBL" id="FOVG01000001">
    <property type="protein sequence ID" value="SFN32277.1"/>
    <property type="molecule type" value="Genomic_DNA"/>
</dbReference>
<evidence type="ECO:0000256" key="4">
    <source>
        <dbReference type="PROSITE-ProRule" id="PRU00510"/>
    </source>
</evidence>
<dbReference type="NCBIfam" id="NF008243">
    <property type="entry name" value="PRK11019.1"/>
    <property type="match status" value="1"/>
</dbReference>
<dbReference type="PROSITE" id="PS51128">
    <property type="entry name" value="ZF_DKSA_2"/>
    <property type="match status" value="1"/>
</dbReference>
<feature type="domain" description="Zinc finger DksA/TraR C4-type" evidence="6">
    <location>
        <begin position="37"/>
        <end position="68"/>
    </location>
</feature>
<evidence type="ECO:0000256" key="1">
    <source>
        <dbReference type="ARBA" id="ARBA00022723"/>
    </source>
</evidence>
<dbReference type="InterPro" id="IPR000962">
    <property type="entry name" value="Znf_DskA_TraR"/>
</dbReference>
<keyword evidence="1" id="KW-0479">Metal-binding</keyword>